<dbReference type="EMBL" id="BK015684">
    <property type="protein sequence ID" value="DAE19723.1"/>
    <property type="molecule type" value="Genomic_DNA"/>
</dbReference>
<protein>
    <submittedName>
        <fullName evidence="1">Uncharacterized protein</fullName>
    </submittedName>
</protein>
<accession>A0A8S5QLQ6</accession>
<proteinExistence type="predicted"/>
<sequence length="196" mass="21081">MAKKVINTGAGAFKFIKPDYIVATLFTGSDKDESAPEGDSFILEDVVEDTTSISQDDNETTDIECETSDSPIISIIKLGKWQLASEIGDTQKDLLVALAGFTSDTTGNRTIAPSTYKALYAKVDVVQVQPDGTTMVAYVLPKVQLNTKLLIESLNSNLARISLAGTAKDIALTIGGKNVRTPFYINHKYTLPTASV</sequence>
<reference evidence="1" key="1">
    <citation type="journal article" date="2021" name="Proc. Natl. Acad. Sci. U.S.A.">
        <title>A Catalog of Tens of Thousands of Viruses from Human Metagenomes Reveals Hidden Associations with Chronic Diseases.</title>
        <authorList>
            <person name="Tisza M.J."/>
            <person name="Buck C.B."/>
        </authorList>
    </citation>
    <scope>NUCLEOTIDE SEQUENCE</scope>
    <source>
        <strain evidence="1">CtuID12</strain>
    </source>
</reference>
<evidence type="ECO:0000313" key="1">
    <source>
        <dbReference type="EMBL" id="DAE19723.1"/>
    </source>
</evidence>
<name>A0A8S5QLQ6_9CAUD</name>
<organism evidence="1">
    <name type="scientific">Myoviridae sp. ctuID12</name>
    <dbReference type="NCBI Taxonomy" id="2826707"/>
    <lineage>
        <taxon>Viruses</taxon>
        <taxon>Duplodnaviria</taxon>
        <taxon>Heunggongvirae</taxon>
        <taxon>Uroviricota</taxon>
        <taxon>Caudoviricetes</taxon>
    </lineage>
</organism>